<feature type="compositionally biased region" description="Low complexity" evidence="16">
    <location>
        <begin position="97"/>
        <end position="139"/>
    </location>
</feature>
<comment type="caution">
    <text evidence="15">Lacks conserved residue(s) required for the propagation of feature annotation.</text>
</comment>
<protein>
    <recommendedName>
        <fullName evidence="18">CFEM domain-containing protein</fullName>
    </recommendedName>
</protein>
<keyword evidence="12 15" id="KW-1015">Disulfide bond</keyword>
<evidence type="ECO:0000259" key="18">
    <source>
        <dbReference type="PROSITE" id="PS52012"/>
    </source>
</evidence>
<accession>A0A2V1DFQ1</accession>
<evidence type="ECO:0000313" key="19">
    <source>
        <dbReference type="EMBL" id="PVH96009.1"/>
    </source>
</evidence>
<sequence length="170" mass="16488">MRPTATATALVALLGSLTYAQLDQLPKCAQDCFGNSLGSCKQLDFKCICGNATLISSLSCCVSTTCNPQEQASVIQLASSLCQANGVTVPTQASCASGASSSTSAPSASGNGSSNSSVVSTTPARSSSSNSPSGSATRAGGSNSPAGGVPMATAGAMGLAMGMAGMLFAL</sequence>
<dbReference type="AlphaFoldDB" id="A0A2V1DFQ1"/>
<proteinExistence type="inferred from homology"/>
<feature type="binding site" description="axial binding residue" evidence="15">
    <location>
        <position position="44"/>
    </location>
    <ligand>
        <name>heme</name>
        <dbReference type="ChEBI" id="CHEBI:30413"/>
    </ligand>
    <ligandPart>
        <name>Fe</name>
        <dbReference type="ChEBI" id="CHEBI:18248"/>
    </ligandPart>
</feature>
<keyword evidence="9 17" id="KW-0732">Signal</keyword>
<organism evidence="19 20">
    <name type="scientific">Periconia macrospinosa</name>
    <dbReference type="NCBI Taxonomy" id="97972"/>
    <lineage>
        <taxon>Eukaryota</taxon>
        <taxon>Fungi</taxon>
        <taxon>Dikarya</taxon>
        <taxon>Ascomycota</taxon>
        <taxon>Pezizomycotina</taxon>
        <taxon>Dothideomycetes</taxon>
        <taxon>Pleosporomycetidae</taxon>
        <taxon>Pleosporales</taxon>
        <taxon>Massarineae</taxon>
        <taxon>Periconiaceae</taxon>
        <taxon>Periconia</taxon>
    </lineage>
</organism>
<dbReference type="InterPro" id="IPR051735">
    <property type="entry name" value="CFEM_domain"/>
</dbReference>
<reference evidence="19 20" key="1">
    <citation type="journal article" date="2018" name="Sci. Rep.">
        <title>Comparative genomics provides insights into the lifestyle and reveals functional heterogeneity of dark septate endophytic fungi.</title>
        <authorList>
            <person name="Knapp D.G."/>
            <person name="Nemeth J.B."/>
            <person name="Barry K."/>
            <person name="Hainaut M."/>
            <person name="Henrissat B."/>
            <person name="Johnson J."/>
            <person name="Kuo A."/>
            <person name="Lim J.H.P."/>
            <person name="Lipzen A."/>
            <person name="Nolan M."/>
            <person name="Ohm R.A."/>
            <person name="Tamas L."/>
            <person name="Grigoriev I.V."/>
            <person name="Spatafora J.W."/>
            <person name="Nagy L.G."/>
            <person name="Kovacs G.M."/>
        </authorList>
    </citation>
    <scope>NUCLEOTIDE SEQUENCE [LARGE SCALE GENOMIC DNA]</scope>
    <source>
        <strain evidence="19 20">DSE2036</strain>
    </source>
</reference>
<keyword evidence="8 15" id="KW-0479">Metal-binding</keyword>
<keyword evidence="11" id="KW-0472">Membrane</keyword>
<evidence type="ECO:0000256" key="2">
    <source>
        <dbReference type="ARBA" id="ARBA00004613"/>
    </source>
</evidence>
<evidence type="ECO:0000256" key="17">
    <source>
        <dbReference type="SAM" id="SignalP"/>
    </source>
</evidence>
<dbReference type="OrthoDB" id="3065412at2759"/>
<dbReference type="GO" id="GO:0046872">
    <property type="term" value="F:metal ion binding"/>
    <property type="evidence" value="ECO:0007669"/>
    <property type="project" value="UniProtKB-UniRule"/>
</dbReference>
<feature type="chain" id="PRO_5015960754" description="CFEM domain-containing protein" evidence="17">
    <location>
        <begin position="21"/>
        <end position="170"/>
    </location>
</feature>
<evidence type="ECO:0000256" key="14">
    <source>
        <dbReference type="ARBA" id="ARBA00023288"/>
    </source>
</evidence>
<keyword evidence="5" id="KW-0964">Secreted</keyword>
<dbReference type="Pfam" id="PF05730">
    <property type="entry name" value="CFEM"/>
    <property type="match status" value="1"/>
</dbReference>
<evidence type="ECO:0000256" key="11">
    <source>
        <dbReference type="ARBA" id="ARBA00023136"/>
    </source>
</evidence>
<dbReference type="SMART" id="SM00747">
    <property type="entry name" value="CFEM"/>
    <property type="match status" value="1"/>
</dbReference>
<dbReference type="GO" id="GO:0098552">
    <property type="term" value="C:side of membrane"/>
    <property type="evidence" value="ECO:0007669"/>
    <property type="project" value="UniProtKB-KW"/>
</dbReference>
<comment type="similarity">
    <text evidence="3">Belongs to the RBT5 family.</text>
</comment>
<evidence type="ECO:0000256" key="13">
    <source>
        <dbReference type="ARBA" id="ARBA00023180"/>
    </source>
</evidence>
<keyword evidence="13" id="KW-0325">Glycoprotein</keyword>
<evidence type="ECO:0000256" key="1">
    <source>
        <dbReference type="ARBA" id="ARBA00004609"/>
    </source>
</evidence>
<feature type="disulfide bond" evidence="15">
    <location>
        <begin position="40"/>
        <end position="47"/>
    </location>
</feature>
<keyword evidence="7" id="KW-0336">GPI-anchor</keyword>
<feature type="signal peptide" evidence="17">
    <location>
        <begin position="1"/>
        <end position="20"/>
    </location>
</feature>
<evidence type="ECO:0000256" key="8">
    <source>
        <dbReference type="ARBA" id="ARBA00022723"/>
    </source>
</evidence>
<evidence type="ECO:0000256" key="6">
    <source>
        <dbReference type="ARBA" id="ARBA00022617"/>
    </source>
</evidence>
<keyword evidence="14" id="KW-0449">Lipoprotein</keyword>
<dbReference type="GO" id="GO:0005886">
    <property type="term" value="C:plasma membrane"/>
    <property type="evidence" value="ECO:0007669"/>
    <property type="project" value="UniProtKB-SubCell"/>
</dbReference>
<evidence type="ECO:0000256" key="7">
    <source>
        <dbReference type="ARBA" id="ARBA00022622"/>
    </source>
</evidence>
<evidence type="ECO:0000256" key="9">
    <source>
        <dbReference type="ARBA" id="ARBA00022729"/>
    </source>
</evidence>
<evidence type="ECO:0000256" key="12">
    <source>
        <dbReference type="ARBA" id="ARBA00023157"/>
    </source>
</evidence>
<name>A0A2V1DFQ1_9PLEO</name>
<dbReference type="GO" id="GO:0005576">
    <property type="term" value="C:extracellular region"/>
    <property type="evidence" value="ECO:0007669"/>
    <property type="project" value="UniProtKB-SubCell"/>
</dbReference>
<feature type="region of interest" description="Disordered" evidence="16">
    <location>
        <begin position="97"/>
        <end position="148"/>
    </location>
</feature>
<evidence type="ECO:0000256" key="15">
    <source>
        <dbReference type="PROSITE-ProRule" id="PRU01356"/>
    </source>
</evidence>
<keyword evidence="4" id="KW-1003">Cell membrane</keyword>
<evidence type="ECO:0000256" key="16">
    <source>
        <dbReference type="SAM" id="MobiDB-lite"/>
    </source>
</evidence>
<dbReference type="Proteomes" id="UP000244855">
    <property type="component" value="Unassembled WGS sequence"/>
</dbReference>
<dbReference type="InterPro" id="IPR008427">
    <property type="entry name" value="Extracellular_membr_CFEM_dom"/>
</dbReference>
<dbReference type="PROSITE" id="PS52012">
    <property type="entry name" value="CFEM"/>
    <property type="match status" value="1"/>
</dbReference>
<dbReference type="PANTHER" id="PTHR37928">
    <property type="entry name" value="CFEM DOMAIN PROTEIN (AFU_ORTHOLOGUE AFUA_6G14090)"/>
    <property type="match status" value="1"/>
</dbReference>
<dbReference type="EMBL" id="KZ805477">
    <property type="protein sequence ID" value="PVH96009.1"/>
    <property type="molecule type" value="Genomic_DNA"/>
</dbReference>
<evidence type="ECO:0000256" key="10">
    <source>
        <dbReference type="ARBA" id="ARBA00023004"/>
    </source>
</evidence>
<evidence type="ECO:0000256" key="3">
    <source>
        <dbReference type="ARBA" id="ARBA00010031"/>
    </source>
</evidence>
<gene>
    <name evidence="19" type="ORF">DM02DRAFT_617519</name>
</gene>
<keyword evidence="6 15" id="KW-0349">Heme</keyword>
<feature type="domain" description="CFEM" evidence="18">
    <location>
        <begin position="1"/>
        <end position="109"/>
    </location>
</feature>
<keyword evidence="20" id="KW-1185">Reference proteome</keyword>
<keyword evidence="10 15" id="KW-0408">Iron</keyword>
<evidence type="ECO:0000313" key="20">
    <source>
        <dbReference type="Proteomes" id="UP000244855"/>
    </source>
</evidence>
<comment type="subcellular location">
    <subcellularLocation>
        <location evidence="1">Cell membrane</location>
        <topology evidence="1">Lipid-anchor</topology>
        <topology evidence="1">GPI-anchor</topology>
    </subcellularLocation>
    <subcellularLocation>
        <location evidence="2">Secreted</location>
    </subcellularLocation>
</comment>
<evidence type="ECO:0000256" key="4">
    <source>
        <dbReference type="ARBA" id="ARBA00022475"/>
    </source>
</evidence>
<dbReference type="STRING" id="97972.A0A2V1DFQ1"/>
<evidence type="ECO:0000256" key="5">
    <source>
        <dbReference type="ARBA" id="ARBA00022525"/>
    </source>
</evidence>
<dbReference type="PANTHER" id="PTHR37928:SF2">
    <property type="entry name" value="GPI ANCHORED CFEM DOMAIN PROTEIN (AFU_ORTHOLOGUE AFUA_6G10580)"/>
    <property type="match status" value="1"/>
</dbReference>
<feature type="disulfide bond" evidence="15">
    <location>
        <begin position="49"/>
        <end position="82"/>
    </location>
</feature>